<dbReference type="AlphaFoldDB" id="A0A075AIU8"/>
<dbReference type="GeneID" id="20315876"/>
<organism evidence="1 2">
    <name type="scientific">Opisthorchis viverrini</name>
    <name type="common">Southeast Asian liver fluke</name>
    <dbReference type="NCBI Taxonomy" id="6198"/>
    <lineage>
        <taxon>Eukaryota</taxon>
        <taxon>Metazoa</taxon>
        <taxon>Spiralia</taxon>
        <taxon>Lophotrochozoa</taxon>
        <taxon>Platyhelminthes</taxon>
        <taxon>Trematoda</taxon>
        <taxon>Digenea</taxon>
        <taxon>Opisthorchiida</taxon>
        <taxon>Opisthorchiata</taxon>
        <taxon>Opisthorchiidae</taxon>
        <taxon>Opisthorchis</taxon>
    </lineage>
</organism>
<dbReference type="KEGG" id="ovi:T265_01688"/>
<protein>
    <submittedName>
        <fullName evidence="1">Uncharacterized protein</fullName>
    </submittedName>
</protein>
<evidence type="ECO:0000313" key="1">
    <source>
        <dbReference type="EMBL" id="KER32259.1"/>
    </source>
</evidence>
<keyword evidence="2" id="KW-1185">Reference proteome</keyword>
<reference evidence="1 2" key="1">
    <citation type="submission" date="2013-11" db="EMBL/GenBank/DDBJ databases">
        <title>Opisthorchis viverrini - life in the bile duct.</title>
        <authorList>
            <person name="Young N.D."/>
            <person name="Nagarajan N."/>
            <person name="Lin S.J."/>
            <person name="Korhonen P.K."/>
            <person name="Jex A.R."/>
            <person name="Hall R.S."/>
            <person name="Safavi-Hemami H."/>
            <person name="Kaewkong W."/>
            <person name="Bertrand D."/>
            <person name="Gao S."/>
            <person name="Seet Q."/>
            <person name="Wongkham S."/>
            <person name="Teh B.T."/>
            <person name="Wongkham C."/>
            <person name="Intapan P.M."/>
            <person name="Maleewong W."/>
            <person name="Yang X."/>
            <person name="Hu M."/>
            <person name="Wang Z."/>
            <person name="Hofmann A."/>
            <person name="Sternberg P.W."/>
            <person name="Tan P."/>
            <person name="Wang J."/>
            <person name="Gasser R.B."/>
        </authorList>
    </citation>
    <scope>NUCLEOTIDE SEQUENCE [LARGE SCALE GENOMIC DNA]</scope>
</reference>
<sequence length="283" mass="32608">MKDSEEYTHLQIYLVFTRHATESLLYDSLRLNVLHKGRFMIQLARYSRDRSIFSYRKLLEDCTDLMGETGRGLSKSFQQPCENEGFTLVSLERSVTTSWAVEEFSATLNYDCDKPRDNQFSACPLQKQLAATSKVAFSGTVLNSATCVMLKDNLSQERLDYAQVIKAIEPLLILGQKLKPRDGNGGNNGREMLPDLYRVCVLFQRNQQRGPRKMRLNRLTTERLTANLSESHNRVSSRCYLIRCEFILGQDRHQSAQRWNFCFRRGATRRTQALDIRAKSSIA</sequence>
<dbReference type="EMBL" id="KL596636">
    <property type="protein sequence ID" value="KER32259.1"/>
    <property type="molecule type" value="Genomic_DNA"/>
</dbReference>
<accession>A0A075AIU8</accession>
<name>A0A075AIU8_OPIVI</name>
<dbReference type="RefSeq" id="XP_009164018.1">
    <property type="nucleotide sequence ID" value="XM_009165754.1"/>
</dbReference>
<dbReference type="CTD" id="20315876"/>
<evidence type="ECO:0000313" key="2">
    <source>
        <dbReference type="Proteomes" id="UP000054324"/>
    </source>
</evidence>
<proteinExistence type="predicted"/>
<gene>
    <name evidence="1" type="ORF">T265_01688</name>
</gene>
<dbReference type="Proteomes" id="UP000054324">
    <property type="component" value="Unassembled WGS sequence"/>
</dbReference>